<keyword evidence="16" id="KW-0325">Glycoprotein</keyword>
<evidence type="ECO:0000313" key="36">
    <source>
        <dbReference type="Proteomes" id="UP000261600"/>
    </source>
</evidence>
<dbReference type="PANTHER" id="PTHR46032">
    <property type="entry name" value="ALPHA-2,3-SIALYLTRANSFERASE ST3GAL I ISOFORM X1"/>
    <property type="match status" value="1"/>
</dbReference>
<evidence type="ECO:0000256" key="24">
    <source>
        <dbReference type="ARBA" id="ARBA00043673"/>
    </source>
</evidence>
<evidence type="ECO:0000256" key="27">
    <source>
        <dbReference type="ARBA" id="ARBA00047509"/>
    </source>
</evidence>
<evidence type="ECO:0000256" key="26">
    <source>
        <dbReference type="ARBA" id="ARBA00043816"/>
    </source>
</evidence>
<dbReference type="PANTHER" id="PTHR46032:SF6">
    <property type="entry name" value="CMP-N-ACETYLNEURAMINATE-BETA-GALACTOSAMIDE-ALPHA-2,3-SIALYLTRANSFERASE 1"/>
    <property type="match status" value="1"/>
</dbReference>
<evidence type="ECO:0000256" key="15">
    <source>
        <dbReference type="ARBA" id="ARBA00023157"/>
    </source>
</evidence>
<dbReference type="Gene3D" id="3.90.1480.20">
    <property type="entry name" value="Glycosyl transferase family 29"/>
    <property type="match status" value="1"/>
</dbReference>
<dbReference type="EC" id="2.4.3.4" evidence="20"/>
<comment type="pathway">
    <text evidence="3">Protein modification; protein glycosylation.</text>
</comment>
<dbReference type="GO" id="GO:0097503">
    <property type="term" value="P:sialylation"/>
    <property type="evidence" value="ECO:0007669"/>
    <property type="project" value="TreeGrafter"/>
</dbReference>
<dbReference type="InterPro" id="IPR001675">
    <property type="entry name" value="Glyco_trans_29"/>
</dbReference>
<evidence type="ECO:0000256" key="18">
    <source>
        <dbReference type="ARBA" id="ARBA00037859"/>
    </source>
</evidence>
<comment type="catalytic activity">
    <reaction evidence="27">
        <text>ganglioside GM1 (d18:1(4E)/18:0) + CMP-N-acetyl-beta-neuraminate = ganglioside GD1a (18:1(4E)/18:0) + CMP + H(+)</text>
        <dbReference type="Rhea" id="RHEA:48248"/>
        <dbReference type="ChEBI" id="CHEBI:15378"/>
        <dbReference type="ChEBI" id="CHEBI:57812"/>
        <dbReference type="ChEBI" id="CHEBI:60377"/>
        <dbReference type="ChEBI" id="CHEBI:73110"/>
        <dbReference type="ChEBI" id="CHEBI:90153"/>
    </reaction>
    <physiologicalReaction direction="left-to-right" evidence="27">
        <dbReference type="Rhea" id="RHEA:48249"/>
    </physiologicalReaction>
</comment>
<evidence type="ECO:0000256" key="11">
    <source>
        <dbReference type="ARBA" id="ARBA00022989"/>
    </source>
</evidence>
<dbReference type="InterPro" id="IPR038578">
    <property type="entry name" value="GT29-like_sf"/>
</dbReference>
<dbReference type="GO" id="GO:0005576">
    <property type="term" value="C:extracellular region"/>
    <property type="evidence" value="ECO:0007669"/>
    <property type="project" value="UniProtKB-SubCell"/>
</dbReference>
<reference evidence="35" key="2">
    <citation type="submission" date="2025-09" db="UniProtKB">
        <authorList>
            <consortium name="Ensembl"/>
        </authorList>
    </citation>
    <scope>IDENTIFICATION</scope>
</reference>
<evidence type="ECO:0000256" key="21">
    <source>
        <dbReference type="ARBA" id="ARBA00042448"/>
    </source>
</evidence>
<dbReference type="GO" id="GO:0003836">
    <property type="term" value="F:beta-galactoside (CMP) alpha-2,3-sialyltransferase activity"/>
    <property type="evidence" value="ECO:0007669"/>
    <property type="project" value="UniProtKB-EC"/>
</dbReference>
<feature type="transmembrane region" description="Helical" evidence="34">
    <location>
        <begin position="6"/>
        <end position="25"/>
    </location>
</feature>
<evidence type="ECO:0000256" key="13">
    <source>
        <dbReference type="ARBA" id="ARBA00023098"/>
    </source>
</evidence>
<comment type="catalytic activity">
    <reaction evidence="25">
        <text>a ganglioside GM1 (d18:1(4E)) + CMP-N-acetyl-beta-neuraminate = a ganglioside GD1a (d18:1(4E)) + CMP + H(+)</text>
        <dbReference type="Rhea" id="RHEA:18021"/>
        <dbReference type="ChEBI" id="CHEBI:15378"/>
        <dbReference type="ChEBI" id="CHEBI:57812"/>
        <dbReference type="ChEBI" id="CHEBI:60377"/>
        <dbReference type="ChEBI" id="CHEBI:77709"/>
        <dbReference type="ChEBI" id="CHEBI:78445"/>
        <dbReference type="EC" id="2.4.3.2"/>
    </reaction>
    <physiologicalReaction direction="left-to-right" evidence="25">
        <dbReference type="Rhea" id="RHEA:18022"/>
    </physiologicalReaction>
</comment>
<evidence type="ECO:0000256" key="29">
    <source>
        <dbReference type="ARBA" id="ARBA00062545"/>
    </source>
</evidence>
<evidence type="ECO:0000256" key="16">
    <source>
        <dbReference type="ARBA" id="ARBA00023180"/>
    </source>
</evidence>
<evidence type="ECO:0000256" key="2">
    <source>
        <dbReference type="ARBA" id="ARBA00004613"/>
    </source>
</evidence>
<dbReference type="GO" id="GO:0006629">
    <property type="term" value="P:lipid metabolic process"/>
    <property type="evidence" value="ECO:0007669"/>
    <property type="project" value="UniProtKB-KW"/>
</dbReference>
<proteinExistence type="inferred from homology"/>
<evidence type="ECO:0000256" key="6">
    <source>
        <dbReference type="ARBA" id="ARBA00022525"/>
    </source>
</evidence>
<comment type="catalytic activity">
    <reaction evidence="28">
        <text>a globoside GalGb4Cer + CMP-N-acetyl-beta-neuraminate = a globoside MSGG + CMP + H(+)</text>
        <dbReference type="Rhea" id="RHEA:65372"/>
        <dbReference type="ChEBI" id="CHEBI:15378"/>
        <dbReference type="ChEBI" id="CHEBI:57812"/>
        <dbReference type="ChEBI" id="CHEBI:60377"/>
        <dbReference type="ChEBI" id="CHEBI:140623"/>
        <dbReference type="ChEBI" id="CHEBI:140691"/>
    </reaction>
    <physiologicalReaction direction="left-to-right" evidence="28">
        <dbReference type="Rhea" id="RHEA:65373"/>
    </physiologicalReaction>
</comment>
<dbReference type="FunFam" id="3.90.1480.20:FF:000002">
    <property type="entry name" value="CMP-N-acetylneuraminate-beta-galactosamide- alpha-2,3-sialyltransferase 2"/>
    <property type="match status" value="1"/>
</dbReference>
<dbReference type="InterPro" id="IPR051757">
    <property type="entry name" value="Beta-gal_alpha2-3_sialyltrans"/>
</dbReference>
<dbReference type="AlphaFoldDB" id="A0A3Q3JA98"/>
<evidence type="ECO:0000256" key="28">
    <source>
        <dbReference type="ARBA" id="ARBA00052027"/>
    </source>
</evidence>
<evidence type="ECO:0000256" key="17">
    <source>
        <dbReference type="ARBA" id="ARBA00036292"/>
    </source>
</evidence>
<dbReference type="GO" id="GO:0032580">
    <property type="term" value="C:Golgi cisterna membrane"/>
    <property type="evidence" value="ECO:0007669"/>
    <property type="project" value="UniProtKB-SubCell"/>
</dbReference>
<evidence type="ECO:0000256" key="4">
    <source>
        <dbReference type="ARBA" id="ARBA00004934"/>
    </source>
</evidence>
<keyword evidence="7" id="KW-0328">Glycosyltransferase</keyword>
<evidence type="ECO:0000256" key="10">
    <source>
        <dbReference type="ARBA" id="ARBA00022968"/>
    </source>
</evidence>
<keyword evidence="9 34" id="KW-0812">Transmembrane</keyword>
<comment type="pathway">
    <text evidence="4">Glycolipid biosynthesis.</text>
</comment>
<protein>
    <recommendedName>
        <fullName evidence="30">CMP-N-acetylneuraminate-beta-galactosamide-alpha-2,3-sialyltransferase 2</fullName>
        <ecNumber evidence="19">2.4.3.2</ecNumber>
        <ecNumber evidence="20">2.4.3.4</ecNumber>
    </recommendedName>
    <alternativeName>
        <fullName evidence="23">Gal-NAc6S</fullName>
    </alternativeName>
    <alternativeName>
        <fullName evidence="21">Gal-beta-1,3-GalNAc-alpha-2,3-sialyltransferase</fullName>
    </alternativeName>
    <alternativeName>
        <fullName evidence="22">Monosialoganglioside sialyltransferase</fullName>
    </alternativeName>
    <alternativeName>
        <fullName evidence="31">ST3Gal II</fullName>
    </alternativeName>
    <alternativeName>
        <fullName evidence="32">ST3GalA.2</fullName>
    </alternativeName>
    <alternativeName>
        <fullName evidence="33">Sialyltransferase 4B</fullName>
    </alternativeName>
</protein>
<evidence type="ECO:0000256" key="3">
    <source>
        <dbReference type="ARBA" id="ARBA00004922"/>
    </source>
</evidence>
<comment type="similarity">
    <text evidence="5">Belongs to the glycosyltransferase 29 family.</text>
</comment>
<dbReference type="STRING" id="43700.ENSMALP00000015768"/>
<evidence type="ECO:0000256" key="22">
    <source>
        <dbReference type="ARBA" id="ARBA00042990"/>
    </source>
</evidence>
<evidence type="ECO:0000256" key="23">
    <source>
        <dbReference type="ARBA" id="ARBA00042991"/>
    </source>
</evidence>
<evidence type="ECO:0000256" key="7">
    <source>
        <dbReference type="ARBA" id="ARBA00022676"/>
    </source>
</evidence>
<evidence type="ECO:0000256" key="14">
    <source>
        <dbReference type="ARBA" id="ARBA00023136"/>
    </source>
</evidence>
<evidence type="ECO:0000256" key="20">
    <source>
        <dbReference type="ARBA" id="ARBA00039107"/>
    </source>
</evidence>
<comment type="subcellular location">
    <subcellularLocation>
        <location evidence="1">Golgi apparatus membrane</location>
        <topology evidence="1">Single-pass type II membrane protein</topology>
    </subcellularLocation>
    <subcellularLocation>
        <location evidence="18">Golgi apparatus</location>
        <location evidence="18">Golgi stack membrane</location>
    </subcellularLocation>
    <subcellularLocation>
        <location evidence="2">Secreted</location>
    </subcellularLocation>
</comment>
<reference evidence="35" key="1">
    <citation type="submission" date="2025-08" db="UniProtKB">
        <authorList>
            <consortium name="Ensembl"/>
        </authorList>
    </citation>
    <scope>IDENTIFICATION</scope>
</reference>
<keyword evidence="11 34" id="KW-1133">Transmembrane helix</keyword>
<evidence type="ECO:0000313" key="35">
    <source>
        <dbReference type="Ensembl" id="ENSMALP00000015768.1"/>
    </source>
</evidence>
<evidence type="ECO:0000256" key="12">
    <source>
        <dbReference type="ARBA" id="ARBA00023034"/>
    </source>
</evidence>
<dbReference type="Ensembl" id="ENSMALT00000016083.1">
    <property type="protein sequence ID" value="ENSMALP00000015768.1"/>
    <property type="gene ID" value="ENSMALG00000011074.1"/>
</dbReference>
<accession>A0A3Q3JA98</accession>
<dbReference type="Proteomes" id="UP000261600">
    <property type="component" value="Unplaced"/>
</dbReference>
<keyword evidence="13" id="KW-0443">Lipid metabolism</keyword>
<comment type="subunit">
    <text evidence="29">Homodimer; disulfide-linked. Homodimer formation occurs in the endoplasmic reticulum.</text>
</comment>
<evidence type="ECO:0000256" key="33">
    <source>
        <dbReference type="ARBA" id="ARBA00082805"/>
    </source>
</evidence>
<evidence type="ECO:0000256" key="19">
    <source>
        <dbReference type="ARBA" id="ARBA00039106"/>
    </source>
</evidence>
<evidence type="ECO:0000256" key="25">
    <source>
        <dbReference type="ARBA" id="ARBA00043773"/>
    </source>
</evidence>
<evidence type="ECO:0000256" key="32">
    <source>
        <dbReference type="ARBA" id="ARBA00081332"/>
    </source>
</evidence>
<dbReference type="Pfam" id="PF00777">
    <property type="entry name" value="Glyco_transf_29"/>
    <property type="match status" value="1"/>
</dbReference>
<dbReference type="EC" id="2.4.3.2" evidence="19"/>
<keyword evidence="8" id="KW-0808">Transferase</keyword>
<keyword evidence="12" id="KW-0333">Golgi apparatus</keyword>
<comment type="catalytic activity">
    <reaction evidence="17">
        <text>a beta-D-galactosyl-(1-&gt;3)-N-acetyl-alpha-D-galactosaminyl derivative + CMP-N-acetyl-beta-neuraminate = an N-acetyl-alpha-neuraminyl-(2-&gt;3)-beta-D-galactosyl-(1-&gt;3)-N-acetyl-alpha-D-galactosaminyl derivative + CMP + H(+)</text>
        <dbReference type="Rhea" id="RHEA:21616"/>
        <dbReference type="ChEBI" id="CHEBI:15378"/>
        <dbReference type="ChEBI" id="CHEBI:57812"/>
        <dbReference type="ChEBI" id="CHEBI:60377"/>
        <dbReference type="ChEBI" id="CHEBI:133470"/>
        <dbReference type="ChEBI" id="CHEBI:139596"/>
        <dbReference type="EC" id="2.4.3.4"/>
    </reaction>
    <physiologicalReaction direction="left-to-right" evidence="17">
        <dbReference type="Rhea" id="RHEA:21617"/>
    </physiologicalReaction>
</comment>
<dbReference type="GO" id="GO:0047288">
    <property type="term" value="F:beta-D-galactosyl-(1-&gt;3)-N-acetyl-beta-D-galactosaminide alpha-2,3- sialyltransferase"/>
    <property type="evidence" value="ECO:0007669"/>
    <property type="project" value="UniProtKB-EC"/>
</dbReference>
<organism evidence="35 36">
    <name type="scientific">Monopterus albus</name>
    <name type="common">Swamp eel</name>
    <dbReference type="NCBI Taxonomy" id="43700"/>
    <lineage>
        <taxon>Eukaryota</taxon>
        <taxon>Metazoa</taxon>
        <taxon>Chordata</taxon>
        <taxon>Craniata</taxon>
        <taxon>Vertebrata</taxon>
        <taxon>Euteleostomi</taxon>
        <taxon>Actinopterygii</taxon>
        <taxon>Neopterygii</taxon>
        <taxon>Teleostei</taxon>
        <taxon>Neoteleostei</taxon>
        <taxon>Acanthomorphata</taxon>
        <taxon>Anabantaria</taxon>
        <taxon>Synbranchiformes</taxon>
        <taxon>Synbranchidae</taxon>
        <taxon>Monopterus</taxon>
    </lineage>
</organism>
<evidence type="ECO:0000256" key="31">
    <source>
        <dbReference type="ARBA" id="ARBA00081228"/>
    </source>
</evidence>
<evidence type="ECO:0000256" key="30">
    <source>
        <dbReference type="ARBA" id="ARBA00072809"/>
    </source>
</evidence>
<keyword evidence="10" id="KW-0735">Signal-anchor</keyword>
<keyword evidence="6" id="KW-0964">Secreted</keyword>
<evidence type="ECO:0000256" key="5">
    <source>
        <dbReference type="ARBA" id="ARBA00006003"/>
    </source>
</evidence>
<feature type="transmembrane region" description="Helical" evidence="34">
    <location>
        <begin position="46"/>
        <end position="63"/>
    </location>
</feature>
<evidence type="ECO:0000256" key="9">
    <source>
        <dbReference type="ARBA" id="ARBA00022692"/>
    </source>
</evidence>
<comment type="catalytic activity">
    <reaction evidence="26">
        <text>a ganglioside GA1 + CMP-N-acetyl-beta-neuraminate = a ganglioside GM1b + CMP + H(+)</text>
        <dbReference type="Rhea" id="RHEA:48244"/>
        <dbReference type="ChEBI" id="CHEBI:15378"/>
        <dbReference type="ChEBI" id="CHEBI:57812"/>
        <dbReference type="ChEBI" id="CHEBI:60377"/>
        <dbReference type="ChEBI" id="CHEBI:88069"/>
        <dbReference type="ChEBI" id="CHEBI:90151"/>
    </reaction>
    <physiologicalReaction direction="left-to-right" evidence="26">
        <dbReference type="Rhea" id="RHEA:48245"/>
    </physiologicalReaction>
</comment>
<evidence type="ECO:0000256" key="8">
    <source>
        <dbReference type="ARBA" id="ARBA00022679"/>
    </source>
</evidence>
<keyword evidence="15" id="KW-1015">Disulfide bond</keyword>
<evidence type="ECO:0000256" key="1">
    <source>
        <dbReference type="ARBA" id="ARBA00004323"/>
    </source>
</evidence>
<sequence length="354" mass="40824">MTAFYVFILRFMNVNSLISSHIFVYRFKWNLSDILLTAQMMSKLRVFIFLICLTVVSVLLSGHNSSTFPEIFRGQDRSLCTCETCLSEDDLWLANNTSVEPFLSAKYNFSEDVFEWWKLLQDEQHNFTTYRKTVKMLFQIFPPNPVLTERCTDGCRSCAVVGNSGNLRRSHYGPLIDAHDVVIRMNSGHTKGYEADVGKRTTHHIMYPESAKDLDNSTHLVLIPFKILDLEWLIQASTTGFYGKSYKPVKSNITVNKDLVMVMNPAFMRYVHDAWLENEGKYPSTGFMAVILALHTCDEVHVFGYGADEEGNWSHYWDPIQNSDLKTGVHAGTNEYEIIQQLARKQKLKFYRGW</sequence>
<comment type="catalytic activity">
    <reaction evidence="24">
        <text>a ganglioside GA1 (d18:1(4E)) + CMP-N-acetyl-beta-neuraminate = a ganglioside GM1b (d18:1(4E)) + CMP + H(+)</text>
        <dbReference type="Rhea" id="RHEA:47560"/>
        <dbReference type="ChEBI" id="CHEBI:15378"/>
        <dbReference type="ChEBI" id="CHEBI:27938"/>
        <dbReference type="ChEBI" id="CHEBI:57812"/>
        <dbReference type="ChEBI" id="CHEBI:60377"/>
        <dbReference type="ChEBI" id="CHEBI:78568"/>
    </reaction>
    <physiologicalReaction direction="left-to-right" evidence="24">
        <dbReference type="Rhea" id="RHEA:47561"/>
    </physiologicalReaction>
</comment>
<name>A0A3Q3JA98_MONAL</name>
<keyword evidence="14 34" id="KW-0472">Membrane</keyword>
<dbReference type="GO" id="GO:0000139">
    <property type="term" value="C:Golgi membrane"/>
    <property type="evidence" value="ECO:0007669"/>
    <property type="project" value="UniProtKB-SubCell"/>
</dbReference>
<keyword evidence="36" id="KW-1185">Reference proteome</keyword>
<evidence type="ECO:0000256" key="34">
    <source>
        <dbReference type="SAM" id="Phobius"/>
    </source>
</evidence>